<reference evidence="2" key="1">
    <citation type="submission" date="2021-03" db="EMBL/GenBank/DDBJ databases">
        <title>Ottowia sp. 27C isolated from the cloaca of a Giant Asian pond turtle (Heosemys grandis).</title>
        <authorList>
            <person name="Spergser J."/>
            <person name="Busse H.-J."/>
        </authorList>
    </citation>
    <scope>NUCLEOTIDE SEQUENCE</scope>
    <source>
        <strain evidence="2">27C</strain>
    </source>
</reference>
<proteinExistence type="predicted"/>
<name>A0A975H2A4_9BURK</name>
<organism evidence="2 3">
    <name type="scientific">Ottowia testudinis</name>
    <dbReference type="NCBI Taxonomy" id="2816950"/>
    <lineage>
        <taxon>Bacteria</taxon>
        <taxon>Pseudomonadati</taxon>
        <taxon>Pseudomonadota</taxon>
        <taxon>Betaproteobacteria</taxon>
        <taxon>Burkholderiales</taxon>
        <taxon>Comamonadaceae</taxon>
        <taxon>Ottowia</taxon>
    </lineage>
</organism>
<accession>A0A975H2A4</accession>
<keyword evidence="1" id="KW-0732">Signal</keyword>
<protein>
    <submittedName>
        <fullName evidence="2">Uncharacterized protein</fullName>
    </submittedName>
</protein>
<evidence type="ECO:0000313" key="2">
    <source>
        <dbReference type="EMBL" id="QTD44658.1"/>
    </source>
</evidence>
<keyword evidence="3" id="KW-1185">Reference proteome</keyword>
<dbReference type="AlphaFoldDB" id="A0A975H2A4"/>
<dbReference type="RefSeq" id="WP_208008222.1">
    <property type="nucleotide sequence ID" value="NZ_CP071796.1"/>
</dbReference>
<dbReference type="KEGG" id="otd:J1M35_16430"/>
<feature type="chain" id="PRO_5037087542" evidence="1">
    <location>
        <begin position="19"/>
        <end position="100"/>
    </location>
</feature>
<gene>
    <name evidence="2" type="ORF">J1M35_16430</name>
</gene>
<evidence type="ECO:0000313" key="3">
    <source>
        <dbReference type="Proteomes" id="UP000663903"/>
    </source>
</evidence>
<feature type="signal peptide" evidence="1">
    <location>
        <begin position="1"/>
        <end position="18"/>
    </location>
</feature>
<dbReference type="PROSITE" id="PS51257">
    <property type="entry name" value="PROKAR_LIPOPROTEIN"/>
    <property type="match status" value="1"/>
</dbReference>
<dbReference type="EMBL" id="CP071796">
    <property type="protein sequence ID" value="QTD44658.1"/>
    <property type="molecule type" value="Genomic_DNA"/>
</dbReference>
<evidence type="ECO:0000256" key="1">
    <source>
        <dbReference type="SAM" id="SignalP"/>
    </source>
</evidence>
<dbReference type="Proteomes" id="UP000663903">
    <property type="component" value="Chromosome"/>
</dbReference>
<sequence>MRTVLLALGFAACVGALGAGCAATSAGPVAGFDGSWTISKRGLVVKQAETLTQAAVREATAFCAAEGKQFRQIDLKESPAGTLSPQAESALTFGCDPVVK</sequence>